<dbReference type="SUPFAM" id="SSF81301">
    <property type="entry name" value="Nucleotidyltransferase"/>
    <property type="match status" value="1"/>
</dbReference>
<dbReference type="PANTHER" id="PTHR33933">
    <property type="entry name" value="NUCLEOTIDYLTRANSFERASE"/>
    <property type="match status" value="1"/>
</dbReference>
<accession>A0A850R6C1</accession>
<protein>
    <submittedName>
        <fullName evidence="2">Nucleotidyltransferase domain-containing protein</fullName>
    </submittedName>
</protein>
<reference evidence="2 3" key="1">
    <citation type="submission" date="2020-06" db="EMBL/GenBank/DDBJ databases">
        <title>Whole-genome sequence of Allochromatium humboldtianum DSM 21881, type strain.</title>
        <authorList>
            <person name="Kyndt J.A."/>
            <person name="Meyer T.E."/>
        </authorList>
    </citation>
    <scope>NUCLEOTIDE SEQUENCE [LARGE SCALE GENOMIC DNA]</scope>
    <source>
        <strain evidence="2 3">DSM 21881</strain>
    </source>
</reference>
<feature type="domain" description="Polymerase nucleotidyl transferase" evidence="1">
    <location>
        <begin position="19"/>
        <end position="80"/>
    </location>
</feature>
<dbReference type="PANTHER" id="PTHR33933:SF1">
    <property type="entry name" value="PROTEIN ADENYLYLTRANSFERASE MNTA-RELATED"/>
    <property type="match status" value="1"/>
</dbReference>
<dbReference type="InterPro" id="IPR002934">
    <property type="entry name" value="Polymerase_NTP_transf_dom"/>
</dbReference>
<evidence type="ECO:0000313" key="3">
    <source>
        <dbReference type="Proteomes" id="UP000592294"/>
    </source>
</evidence>
<keyword evidence="2" id="KW-0808">Transferase</keyword>
<name>A0A850R6C1_9GAMM</name>
<evidence type="ECO:0000313" key="2">
    <source>
        <dbReference type="EMBL" id="NVZ08345.1"/>
    </source>
</evidence>
<dbReference type="InterPro" id="IPR043519">
    <property type="entry name" value="NT_sf"/>
</dbReference>
<dbReference type="Proteomes" id="UP000592294">
    <property type="component" value="Unassembled WGS sequence"/>
</dbReference>
<dbReference type="RefSeq" id="WP_176975127.1">
    <property type="nucleotide sequence ID" value="NZ_JABZEO010000002.1"/>
</dbReference>
<dbReference type="AlphaFoldDB" id="A0A850R6C1"/>
<evidence type="ECO:0000259" key="1">
    <source>
        <dbReference type="Pfam" id="PF01909"/>
    </source>
</evidence>
<organism evidence="2 3">
    <name type="scientific">Allochromatium humboldtianum</name>
    <dbReference type="NCBI Taxonomy" id="504901"/>
    <lineage>
        <taxon>Bacteria</taxon>
        <taxon>Pseudomonadati</taxon>
        <taxon>Pseudomonadota</taxon>
        <taxon>Gammaproteobacteria</taxon>
        <taxon>Chromatiales</taxon>
        <taxon>Chromatiaceae</taxon>
        <taxon>Allochromatium</taxon>
    </lineage>
</organism>
<dbReference type="InterPro" id="IPR052548">
    <property type="entry name" value="Type_VII_TA_antitoxin"/>
</dbReference>
<dbReference type="CDD" id="cd05403">
    <property type="entry name" value="NT_KNTase_like"/>
    <property type="match status" value="1"/>
</dbReference>
<dbReference type="Gene3D" id="3.30.460.10">
    <property type="entry name" value="Beta Polymerase, domain 2"/>
    <property type="match status" value="1"/>
</dbReference>
<sequence length="107" mass="12078">MVSQQTIESAVHRLVQAAHSPLKVILFGSYARGNPRDDSDLDVLLIETEIPSPAEEYSRLRGAIGQIGIGVDLLLYDQQEFERRRDWQTSPAYDAARMGKVMYERVA</sequence>
<dbReference type="Pfam" id="PF01909">
    <property type="entry name" value="NTP_transf_2"/>
    <property type="match status" value="1"/>
</dbReference>
<proteinExistence type="predicted"/>
<gene>
    <name evidence="2" type="ORF">HW932_03625</name>
</gene>
<dbReference type="EMBL" id="JABZEO010000002">
    <property type="protein sequence ID" value="NVZ08345.1"/>
    <property type="molecule type" value="Genomic_DNA"/>
</dbReference>
<dbReference type="GO" id="GO:0016740">
    <property type="term" value="F:transferase activity"/>
    <property type="evidence" value="ECO:0007669"/>
    <property type="project" value="UniProtKB-KW"/>
</dbReference>
<keyword evidence="3" id="KW-1185">Reference proteome</keyword>
<comment type="caution">
    <text evidence="2">The sequence shown here is derived from an EMBL/GenBank/DDBJ whole genome shotgun (WGS) entry which is preliminary data.</text>
</comment>